<dbReference type="PROSITE" id="PS50198">
    <property type="entry name" value="PPIC_PPIASE_2"/>
    <property type="match status" value="1"/>
</dbReference>
<dbReference type="InterPro" id="IPR000297">
    <property type="entry name" value="PPIase_PpiC"/>
</dbReference>
<dbReference type="SUPFAM" id="SSF54534">
    <property type="entry name" value="FKBP-like"/>
    <property type="match status" value="1"/>
</dbReference>
<sequence length="370" mass="41616">MKRVAKKIACLTAVMALCVALLAGCKKQDDRKLFEYAGNKVTYKEAHVYARIMQYSAEQQYAAYLGDKLWSTQVGTDKKGKKITMQDSIKDNVINQIKTVKVLAAHADDYNVKLTSDEKKQLDESVKSFTKNELGKRVMKVTNADKDYIKGIQQENLIAQKVMNAIIEKADVKVTDEEAKTVKVYKLAFTTKKTDSKTGKEVDMTAKEKAAQKKKAKEALKAIKKGQSVKSVAKKYKVDSDNEESYTKGKATLGTKFEEAASKLKKNQVSGVIETDDAYVIIKMLNPNVKSALATSKSTLLQEKQQAAYQKVYKKWTKDADKKWDDDKSINQKLWKKITFKYKATTTATEKTTTEATTTAKQKKTTEKNK</sequence>
<dbReference type="RefSeq" id="WP_137327378.1">
    <property type="nucleotide sequence ID" value="NZ_CP040058.1"/>
</dbReference>
<evidence type="ECO:0000313" key="5">
    <source>
        <dbReference type="EMBL" id="QCP33745.1"/>
    </source>
</evidence>
<dbReference type="InterPro" id="IPR046357">
    <property type="entry name" value="PPIase_dom_sf"/>
</dbReference>
<dbReference type="KEGG" id="arf:AR1Y2_0291"/>
<proteinExistence type="predicted"/>
<dbReference type="Proteomes" id="UP000298653">
    <property type="component" value="Chromosome"/>
</dbReference>
<protein>
    <submittedName>
        <fullName evidence="5">Peptidyl-prolyl cis-trans isomerase</fullName>
        <ecNumber evidence="5">5.2.1.8</ecNumber>
    </submittedName>
</protein>
<gene>
    <name evidence="5" type="ORF">AR1Y2_0291</name>
</gene>
<name>A0A4P8IAV7_9FIRM</name>
<organism evidence="5 6">
    <name type="scientific">Anaerostipes rhamnosivorans</name>
    <dbReference type="NCBI Taxonomy" id="1229621"/>
    <lineage>
        <taxon>Bacteria</taxon>
        <taxon>Bacillati</taxon>
        <taxon>Bacillota</taxon>
        <taxon>Clostridia</taxon>
        <taxon>Lachnospirales</taxon>
        <taxon>Lachnospiraceae</taxon>
        <taxon>Anaerostipes</taxon>
    </lineage>
</organism>
<evidence type="ECO:0000256" key="2">
    <source>
        <dbReference type="SAM" id="MobiDB-lite"/>
    </source>
</evidence>
<feature type="compositionally biased region" description="Low complexity" evidence="2">
    <location>
        <begin position="346"/>
        <end position="360"/>
    </location>
</feature>
<keyword evidence="1" id="KW-0697">Rotamase</keyword>
<dbReference type="EC" id="5.2.1.8" evidence="5"/>
<dbReference type="PROSITE" id="PS51257">
    <property type="entry name" value="PROKAR_LIPOPROTEIN"/>
    <property type="match status" value="1"/>
</dbReference>
<dbReference type="AlphaFoldDB" id="A0A4P8IAV7"/>
<evidence type="ECO:0000259" key="4">
    <source>
        <dbReference type="PROSITE" id="PS50198"/>
    </source>
</evidence>
<dbReference type="GO" id="GO:0003755">
    <property type="term" value="F:peptidyl-prolyl cis-trans isomerase activity"/>
    <property type="evidence" value="ECO:0007669"/>
    <property type="project" value="UniProtKB-KW"/>
</dbReference>
<feature type="signal peptide" evidence="3">
    <location>
        <begin position="1"/>
        <end position="23"/>
    </location>
</feature>
<feature type="chain" id="PRO_5038446555" evidence="3">
    <location>
        <begin position="24"/>
        <end position="370"/>
    </location>
</feature>
<evidence type="ECO:0000256" key="3">
    <source>
        <dbReference type="SAM" id="SignalP"/>
    </source>
</evidence>
<reference evidence="5 6" key="1">
    <citation type="submission" date="2019-05" db="EMBL/GenBank/DDBJ databases">
        <title>Complete genome sequencing of Anaerostipes rhamnosivorans.</title>
        <authorList>
            <person name="Bui T.P.N."/>
            <person name="de Vos W.M."/>
        </authorList>
    </citation>
    <scope>NUCLEOTIDE SEQUENCE [LARGE SCALE GENOMIC DNA]</scope>
    <source>
        <strain evidence="5 6">1y2</strain>
    </source>
</reference>
<keyword evidence="6" id="KW-1185">Reference proteome</keyword>
<dbReference type="EMBL" id="CP040058">
    <property type="protein sequence ID" value="QCP33745.1"/>
    <property type="molecule type" value="Genomic_DNA"/>
</dbReference>
<keyword evidence="1 5" id="KW-0413">Isomerase</keyword>
<keyword evidence="3" id="KW-0732">Signal</keyword>
<evidence type="ECO:0000313" key="6">
    <source>
        <dbReference type="Proteomes" id="UP000298653"/>
    </source>
</evidence>
<evidence type="ECO:0000256" key="1">
    <source>
        <dbReference type="PROSITE-ProRule" id="PRU00278"/>
    </source>
</evidence>
<dbReference type="OrthoDB" id="1766385at2"/>
<dbReference type="Pfam" id="PF00639">
    <property type="entry name" value="Rotamase"/>
    <property type="match status" value="1"/>
</dbReference>
<dbReference type="Gene3D" id="3.10.50.40">
    <property type="match status" value="1"/>
</dbReference>
<accession>A0A4P8IAV7</accession>
<feature type="region of interest" description="Disordered" evidence="2">
    <location>
        <begin position="346"/>
        <end position="370"/>
    </location>
</feature>
<feature type="domain" description="PpiC" evidence="4">
    <location>
        <begin position="179"/>
        <end position="286"/>
    </location>
</feature>